<evidence type="ECO:0000313" key="5">
    <source>
        <dbReference type="Proteomes" id="UP000320055"/>
    </source>
</evidence>
<dbReference type="Pfam" id="PF00015">
    <property type="entry name" value="MCPsignal"/>
    <property type="match status" value="1"/>
</dbReference>
<organism evidence="4 5">
    <name type="scientific">Hyella patelloides LEGE 07179</name>
    <dbReference type="NCBI Taxonomy" id="945734"/>
    <lineage>
        <taxon>Bacteria</taxon>
        <taxon>Bacillati</taxon>
        <taxon>Cyanobacteriota</taxon>
        <taxon>Cyanophyceae</taxon>
        <taxon>Pleurocapsales</taxon>
        <taxon>Hyellaceae</taxon>
        <taxon>Hyella</taxon>
    </lineage>
</organism>
<evidence type="ECO:0000313" key="4">
    <source>
        <dbReference type="EMBL" id="VEP15970.1"/>
    </source>
</evidence>
<dbReference type="InterPro" id="IPR004089">
    <property type="entry name" value="MCPsignal_dom"/>
</dbReference>
<dbReference type="Gene3D" id="1.10.287.950">
    <property type="entry name" value="Methyl-accepting chemotaxis protein"/>
    <property type="match status" value="1"/>
</dbReference>
<dbReference type="PANTHER" id="PTHR32089:SF114">
    <property type="entry name" value="METHYL-ACCEPTING CHEMOTAXIS PROTEIN MCPB"/>
    <property type="match status" value="1"/>
</dbReference>
<dbReference type="GO" id="GO:0007165">
    <property type="term" value="P:signal transduction"/>
    <property type="evidence" value="ECO:0007669"/>
    <property type="project" value="UniProtKB-KW"/>
</dbReference>
<name>A0A563VX14_9CYAN</name>
<evidence type="ECO:0000256" key="1">
    <source>
        <dbReference type="ARBA" id="ARBA00023224"/>
    </source>
</evidence>
<proteinExistence type="predicted"/>
<keyword evidence="1 2" id="KW-0807">Transducer</keyword>
<evidence type="ECO:0000259" key="3">
    <source>
        <dbReference type="PROSITE" id="PS50111"/>
    </source>
</evidence>
<evidence type="ECO:0000256" key="2">
    <source>
        <dbReference type="PROSITE-ProRule" id="PRU00284"/>
    </source>
</evidence>
<feature type="domain" description="Methyl-accepting transducer" evidence="3">
    <location>
        <begin position="27"/>
        <end position="263"/>
    </location>
</feature>
<gene>
    <name evidence="4" type="ORF">H1P_3900007</name>
</gene>
<keyword evidence="5" id="KW-1185">Reference proteome</keyword>
<sequence>MELSTVADLFNAIISSLQEIAIEARQSTTQVENSLKQNENAIRLLAKQAIAEAQETRKTLTSVQQMSQSIQEVAHNAHQAEKIVDDTYNTVLNSTENMDLTVESILNLRTTVGNTAQKMKRLGASSQKIAQALSLIEEIALKTNVLAINARNEAHRAGEYGQGFAAVAEQVGALAEQCSTATQEIARIVTTIQAETTEVSQAMKSGTTQVVKTTHLVESTKESLSLVLAKSQAINQLMGSISQNTISQATTSQNVTNLMRKIAQLSETISKSSQQVAQSIGSTAQVTAKLQSTVAQFKVAD</sequence>
<dbReference type="EMBL" id="CAACVJ010000324">
    <property type="protein sequence ID" value="VEP15970.1"/>
    <property type="molecule type" value="Genomic_DNA"/>
</dbReference>
<dbReference type="SUPFAM" id="SSF58104">
    <property type="entry name" value="Methyl-accepting chemotaxis protein (MCP) signaling domain"/>
    <property type="match status" value="1"/>
</dbReference>
<dbReference type="PROSITE" id="PS50111">
    <property type="entry name" value="CHEMOTAXIS_TRANSDUC_2"/>
    <property type="match status" value="1"/>
</dbReference>
<dbReference type="PANTHER" id="PTHR32089">
    <property type="entry name" value="METHYL-ACCEPTING CHEMOTAXIS PROTEIN MCPB"/>
    <property type="match status" value="1"/>
</dbReference>
<accession>A0A563VX14</accession>
<dbReference type="GO" id="GO:0016020">
    <property type="term" value="C:membrane"/>
    <property type="evidence" value="ECO:0007669"/>
    <property type="project" value="InterPro"/>
</dbReference>
<dbReference type="Proteomes" id="UP000320055">
    <property type="component" value="Unassembled WGS sequence"/>
</dbReference>
<dbReference type="SMART" id="SM00283">
    <property type="entry name" value="MA"/>
    <property type="match status" value="1"/>
</dbReference>
<protein>
    <recommendedName>
        <fullName evidence="3">Methyl-accepting transducer domain-containing protein</fullName>
    </recommendedName>
</protein>
<dbReference type="AlphaFoldDB" id="A0A563VX14"/>
<reference evidence="4 5" key="1">
    <citation type="submission" date="2019-01" db="EMBL/GenBank/DDBJ databases">
        <authorList>
            <person name="Brito A."/>
        </authorList>
    </citation>
    <scope>NUCLEOTIDE SEQUENCE [LARGE SCALE GENOMIC DNA]</scope>
    <source>
        <strain evidence="4">1</strain>
    </source>
</reference>